<dbReference type="GO" id="GO:0055085">
    <property type="term" value="P:transmembrane transport"/>
    <property type="evidence" value="ECO:0007669"/>
    <property type="project" value="InterPro"/>
</dbReference>
<dbReference type="PANTHER" id="PTHR43005">
    <property type="entry name" value="BLR7065 PROTEIN"/>
    <property type="match status" value="1"/>
</dbReference>
<feature type="domain" description="ABC transmembrane type-1" evidence="8">
    <location>
        <begin position="70"/>
        <end position="284"/>
    </location>
</feature>
<keyword evidence="10" id="KW-1185">Reference proteome</keyword>
<dbReference type="PANTHER" id="PTHR43005:SF1">
    <property type="entry name" value="SPERMIDINE_PUTRESCINE TRANSPORT SYSTEM PERMEASE PROTEIN"/>
    <property type="match status" value="1"/>
</dbReference>
<feature type="transmembrane region" description="Helical" evidence="7">
    <location>
        <begin position="66"/>
        <end position="95"/>
    </location>
</feature>
<dbReference type="RefSeq" id="WP_175105102.1">
    <property type="nucleotide sequence ID" value="NZ_CADIKM010000009.1"/>
</dbReference>
<evidence type="ECO:0000256" key="4">
    <source>
        <dbReference type="ARBA" id="ARBA00022692"/>
    </source>
</evidence>
<sequence length="300" mass="33469">MSLSQRISPAARLLLPSFVVILIVVAVPLLFSLYTSFTSYRLTRPDSILDVIGFKNYLRLFASTEFWIALGRTIAFLTVVLNLEMLLGLGIALLVHQITLGQRAIRTIVMFPMMFSPMLVGFQFKFMFNDNIGIVNHILQHGFGVTQAIPWLVDGKLAFFSLAVAEIWNSTSIFAILLLAGLMAMPQDPLEAARVDGCTSWQAFRHVTLPFLMPFVYIAMTIRSLDVGRAFDIVKIMTDGGPAGRTELIWTLAARAGYEDARMGYANAMSYIAVLLSIAFTLYFFRKLNAARQFLNEADA</sequence>
<dbReference type="CDD" id="cd06261">
    <property type="entry name" value="TM_PBP2"/>
    <property type="match status" value="1"/>
</dbReference>
<evidence type="ECO:0000256" key="1">
    <source>
        <dbReference type="ARBA" id="ARBA00004651"/>
    </source>
</evidence>
<dbReference type="SUPFAM" id="SSF160964">
    <property type="entry name" value="MalF N-terminal region-like"/>
    <property type="match status" value="1"/>
</dbReference>
<feature type="transmembrane region" description="Helical" evidence="7">
    <location>
        <begin position="203"/>
        <end position="222"/>
    </location>
</feature>
<dbReference type="AlphaFoldDB" id="A0A6S7B5M7"/>
<evidence type="ECO:0000256" key="2">
    <source>
        <dbReference type="ARBA" id="ARBA00022448"/>
    </source>
</evidence>
<evidence type="ECO:0000313" key="9">
    <source>
        <dbReference type="EMBL" id="CAB3787932.1"/>
    </source>
</evidence>
<proteinExistence type="inferred from homology"/>
<name>A0A6S7B5M7_9BURK</name>
<gene>
    <name evidence="9" type="ORF">LMG28138_02538</name>
</gene>
<accession>A0A6S7B5M7</accession>
<dbReference type="GO" id="GO:0005886">
    <property type="term" value="C:plasma membrane"/>
    <property type="evidence" value="ECO:0007669"/>
    <property type="project" value="UniProtKB-SubCell"/>
</dbReference>
<feature type="transmembrane region" description="Helical" evidence="7">
    <location>
        <begin position="268"/>
        <end position="285"/>
    </location>
</feature>
<evidence type="ECO:0000256" key="6">
    <source>
        <dbReference type="ARBA" id="ARBA00023136"/>
    </source>
</evidence>
<reference evidence="9 10" key="1">
    <citation type="submission" date="2020-04" db="EMBL/GenBank/DDBJ databases">
        <authorList>
            <person name="De Canck E."/>
        </authorList>
    </citation>
    <scope>NUCLEOTIDE SEQUENCE [LARGE SCALE GENOMIC DNA]</scope>
    <source>
        <strain evidence="9 10">LMG 28138</strain>
    </source>
</reference>
<dbReference type="InterPro" id="IPR000515">
    <property type="entry name" value="MetI-like"/>
</dbReference>
<feature type="transmembrane region" description="Helical" evidence="7">
    <location>
        <begin position="107"/>
        <end position="128"/>
    </location>
</feature>
<dbReference type="InterPro" id="IPR035906">
    <property type="entry name" value="MetI-like_sf"/>
</dbReference>
<organism evidence="9 10">
    <name type="scientific">Pararobbsia alpina</name>
    <dbReference type="NCBI Taxonomy" id="621374"/>
    <lineage>
        <taxon>Bacteria</taxon>
        <taxon>Pseudomonadati</taxon>
        <taxon>Pseudomonadota</taxon>
        <taxon>Betaproteobacteria</taxon>
        <taxon>Burkholderiales</taxon>
        <taxon>Burkholderiaceae</taxon>
        <taxon>Pararobbsia</taxon>
    </lineage>
</organism>
<comment type="subcellular location">
    <subcellularLocation>
        <location evidence="1 7">Cell membrane</location>
        <topology evidence="1 7">Multi-pass membrane protein</topology>
    </subcellularLocation>
</comment>
<evidence type="ECO:0000313" key="10">
    <source>
        <dbReference type="Proteomes" id="UP000494115"/>
    </source>
</evidence>
<keyword evidence="5 7" id="KW-1133">Transmembrane helix</keyword>
<keyword evidence="3" id="KW-1003">Cell membrane</keyword>
<keyword evidence="2 7" id="KW-0813">Transport</keyword>
<evidence type="ECO:0000256" key="3">
    <source>
        <dbReference type="ARBA" id="ARBA00022475"/>
    </source>
</evidence>
<evidence type="ECO:0000256" key="7">
    <source>
        <dbReference type="RuleBase" id="RU363032"/>
    </source>
</evidence>
<feature type="transmembrane region" description="Helical" evidence="7">
    <location>
        <begin position="157"/>
        <end position="182"/>
    </location>
</feature>
<comment type="similarity">
    <text evidence="7">Belongs to the binding-protein-dependent transport system permease family.</text>
</comment>
<dbReference type="Proteomes" id="UP000494115">
    <property type="component" value="Unassembled WGS sequence"/>
</dbReference>
<protein>
    <recommendedName>
        <fullName evidence="8">ABC transmembrane type-1 domain-containing protein</fullName>
    </recommendedName>
</protein>
<dbReference type="SUPFAM" id="SSF161098">
    <property type="entry name" value="MetI-like"/>
    <property type="match status" value="1"/>
</dbReference>
<evidence type="ECO:0000259" key="8">
    <source>
        <dbReference type="PROSITE" id="PS50928"/>
    </source>
</evidence>
<keyword evidence="6 7" id="KW-0472">Membrane</keyword>
<feature type="transmembrane region" description="Helical" evidence="7">
    <location>
        <begin position="12"/>
        <end position="34"/>
    </location>
</feature>
<evidence type="ECO:0000256" key="5">
    <source>
        <dbReference type="ARBA" id="ARBA00022989"/>
    </source>
</evidence>
<dbReference type="PROSITE" id="PS50928">
    <property type="entry name" value="ABC_TM1"/>
    <property type="match status" value="1"/>
</dbReference>
<keyword evidence="4 7" id="KW-0812">Transmembrane</keyword>
<dbReference type="Pfam" id="PF00528">
    <property type="entry name" value="BPD_transp_1"/>
    <property type="match status" value="1"/>
</dbReference>
<dbReference type="Gene3D" id="1.10.3720.10">
    <property type="entry name" value="MetI-like"/>
    <property type="match status" value="1"/>
</dbReference>
<dbReference type="EMBL" id="CADIKM010000009">
    <property type="protein sequence ID" value="CAB3787932.1"/>
    <property type="molecule type" value="Genomic_DNA"/>
</dbReference>